<dbReference type="GO" id="GO:0005829">
    <property type="term" value="C:cytosol"/>
    <property type="evidence" value="ECO:0007669"/>
    <property type="project" value="TreeGrafter"/>
</dbReference>
<organism evidence="14 15">
    <name type="scientific">Acholeplasma laidlawii</name>
    <dbReference type="NCBI Taxonomy" id="2148"/>
    <lineage>
        <taxon>Bacteria</taxon>
        <taxon>Bacillati</taxon>
        <taxon>Mycoplasmatota</taxon>
        <taxon>Mollicutes</taxon>
        <taxon>Acholeplasmatales</taxon>
        <taxon>Acholeplasmataceae</taxon>
        <taxon>Acholeplasma</taxon>
    </lineage>
</organism>
<comment type="similarity">
    <text evidence="1 12">Belongs to the helicase family. DnaB subfamily.</text>
</comment>
<dbReference type="SUPFAM" id="SSF48024">
    <property type="entry name" value="N-terminal domain of DnaB helicase"/>
    <property type="match status" value="1"/>
</dbReference>
<dbReference type="PANTHER" id="PTHR30153">
    <property type="entry name" value="REPLICATIVE DNA HELICASE DNAB"/>
    <property type="match status" value="1"/>
</dbReference>
<dbReference type="NCBIfam" id="TIGR00665">
    <property type="entry name" value="DnaB"/>
    <property type="match status" value="1"/>
</dbReference>
<evidence type="ECO:0000256" key="12">
    <source>
        <dbReference type="RuleBase" id="RU362085"/>
    </source>
</evidence>
<dbReference type="InterPro" id="IPR016136">
    <property type="entry name" value="DNA_helicase_N/primase_C"/>
</dbReference>
<evidence type="ECO:0000256" key="5">
    <source>
        <dbReference type="ARBA" id="ARBA00022801"/>
    </source>
</evidence>
<dbReference type="RefSeq" id="WP_012242154.1">
    <property type="nucleotide sequence ID" value="NZ_JACAOE010000001.1"/>
</dbReference>
<evidence type="ECO:0000256" key="7">
    <source>
        <dbReference type="ARBA" id="ARBA00022840"/>
    </source>
</evidence>
<dbReference type="Gene3D" id="3.40.50.300">
    <property type="entry name" value="P-loop containing nucleotide triphosphate hydrolases"/>
    <property type="match status" value="1"/>
</dbReference>
<comment type="catalytic activity">
    <reaction evidence="10 12">
        <text>ATP + H2O = ADP + phosphate + H(+)</text>
        <dbReference type="Rhea" id="RHEA:13065"/>
        <dbReference type="ChEBI" id="CHEBI:15377"/>
        <dbReference type="ChEBI" id="CHEBI:15378"/>
        <dbReference type="ChEBI" id="CHEBI:30616"/>
        <dbReference type="ChEBI" id="CHEBI:43474"/>
        <dbReference type="ChEBI" id="CHEBI:456216"/>
        <dbReference type="EC" id="5.6.2.3"/>
    </reaction>
</comment>
<protein>
    <recommendedName>
        <fullName evidence="11 12">Replicative DNA helicase</fullName>
        <ecNumber evidence="11 12">5.6.2.3</ecNumber>
    </recommendedName>
</protein>
<dbReference type="InterPro" id="IPR007693">
    <property type="entry name" value="DNA_helicase_DnaB-like_N"/>
</dbReference>
<evidence type="ECO:0000256" key="4">
    <source>
        <dbReference type="ARBA" id="ARBA00022741"/>
    </source>
</evidence>
<keyword evidence="8 12" id="KW-0238">DNA-binding</keyword>
<dbReference type="GO" id="GO:1990077">
    <property type="term" value="C:primosome complex"/>
    <property type="evidence" value="ECO:0007669"/>
    <property type="project" value="UniProtKB-UniRule"/>
</dbReference>
<dbReference type="Proteomes" id="UP000315938">
    <property type="component" value="Unassembled WGS sequence"/>
</dbReference>
<dbReference type="CDD" id="cd00984">
    <property type="entry name" value="DnaB_C"/>
    <property type="match status" value="1"/>
</dbReference>
<dbReference type="GO" id="GO:0003677">
    <property type="term" value="F:DNA binding"/>
    <property type="evidence" value="ECO:0007669"/>
    <property type="project" value="UniProtKB-UniRule"/>
</dbReference>
<dbReference type="Gene3D" id="1.10.860.10">
    <property type="entry name" value="DNAb Helicase, Chain A"/>
    <property type="match status" value="1"/>
</dbReference>
<dbReference type="InterPro" id="IPR027417">
    <property type="entry name" value="P-loop_NTPase"/>
</dbReference>
<accession>A0A553IJI5</accession>
<comment type="function">
    <text evidence="12">The main replicative DNA helicase, it participates in initiation and elongation during chromosome replication. Travels ahead of the DNA replisome, separating dsDNA into templates for DNA synthesis. A processive ATP-dependent 5'-3' DNA helicase it has DNA-dependent ATPase activity.</text>
</comment>
<evidence type="ECO:0000313" key="14">
    <source>
        <dbReference type="EMBL" id="TRY00349.1"/>
    </source>
</evidence>
<evidence type="ECO:0000256" key="10">
    <source>
        <dbReference type="ARBA" id="ARBA00048954"/>
    </source>
</evidence>
<evidence type="ECO:0000256" key="9">
    <source>
        <dbReference type="ARBA" id="ARBA00023235"/>
    </source>
</evidence>
<evidence type="ECO:0000256" key="6">
    <source>
        <dbReference type="ARBA" id="ARBA00022806"/>
    </source>
</evidence>
<dbReference type="GO" id="GO:0016887">
    <property type="term" value="F:ATP hydrolysis activity"/>
    <property type="evidence" value="ECO:0007669"/>
    <property type="project" value="RHEA"/>
</dbReference>
<dbReference type="AlphaFoldDB" id="A0A553IJI5"/>
<evidence type="ECO:0000259" key="13">
    <source>
        <dbReference type="PROSITE" id="PS51199"/>
    </source>
</evidence>
<dbReference type="InterPro" id="IPR007694">
    <property type="entry name" value="DNA_helicase_DnaB-like_C"/>
</dbReference>
<dbReference type="GO" id="GO:0005524">
    <property type="term" value="F:ATP binding"/>
    <property type="evidence" value="ECO:0007669"/>
    <property type="project" value="UniProtKB-UniRule"/>
</dbReference>
<evidence type="ECO:0000313" key="15">
    <source>
        <dbReference type="Proteomes" id="UP000315938"/>
    </source>
</evidence>
<keyword evidence="6 12" id="KW-0347">Helicase</keyword>
<proteinExistence type="inferred from homology"/>
<dbReference type="PROSITE" id="PS51199">
    <property type="entry name" value="SF4_HELICASE"/>
    <property type="match status" value="1"/>
</dbReference>
<dbReference type="Pfam" id="PF03796">
    <property type="entry name" value="DnaB_C"/>
    <property type="match status" value="1"/>
</dbReference>
<feature type="domain" description="SF4 helicase" evidence="13">
    <location>
        <begin position="174"/>
        <end position="442"/>
    </location>
</feature>
<keyword evidence="3 12" id="KW-0235">DNA replication</keyword>
<dbReference type="EC" id="5.6.2.3" evidence="11 12"/>
<dbReference type="PANTHER" id="PTHR30153:SF2">
    <property type="entry name" value="REPLICATIVE DNA HELICASE"/>
    <property type="match status" value="1"/>
</dbReference>
<evidence type="ECO:0000256" key="11">
    <source>
        <dbReference type="NCBIfam" id="TIGR00665"/>
    </source>
</evidence>
<keyword evidence="5 12" id="KW-0378">Hydrolase</keyword>
<dbReference type="OMA" id="IEFHARI"/>
<evidence type="ECO:0000256" key="1">
    <source>
        <dbReference type="ARBA" id="ARBA00008428"/>
    </source>
</evidence>
<keyword evidence="2 12" id="KW-0639">Primosome</keyword>
<comment type="caution">
    <text evidence="14">The sequence shown here is derived from an EMBL/GenBank/DDBJ whole genome shotgun (WGS) entry which is preliminary data.</text>
</comment>
<evidence type="ECO:0000256" key="3">
    <source>
        <dbReference type="ARBA" id="ARBA00022705"/>
    </source>
</evidence>
<sequence length="444" mass="49887">MANKIPNAVDAEKSVLGAILLDSQTAPNIFDEISESDFYLNAHGLIFQAMKDLYNDRKSIDYTSLKSILEHKSQLETVGGLSYILDLSEYTVSIDHIDTYIEIVKDLSLKRDVIRITQELATQGLTSDINSAEYLDKVEGAILSLSQRRKVGAFKNIEDIVGDVTEKLHHLQNQKGEVTGLRTGYATLDKYTNGLQPEELIILAARPAVGKSAFAMNLALNAAKYNKGGKAGVAIFSLEMSNEQLVTRMIASMSHIENSKLRTGFLTPQEWRNYENMTGILNDYNIYFDDSSSSNINDIRAKCRRLAQEGKLDFVVIDYLQLIHADGNNRQEEVSKISRALKQMAKELRVPVLALSQLSRDVEKSTDKRPTLAHLRESGSIEQDADIVMFIHREEYYAASSDGEQTGQTEILVRKNRQGRIGEINFIFSPQYSRFDEQSNIEEA</sequence>
<keyword evidence="7 12" id="KW-0067">ATP-binding</keyword>
<reference evidence="14 15" key="1">
    <citation type="submission" date="2019-07" db="EMBL/GenBank/DDBJ databases">
        <title>Genome sequence of Acholeplasma laidlawii strain with increased resistance to erythromycin.</title>
        <authorList>
            <person name="Medvedeva E.S."/>
            <person name="Baranova N.B."/>
            <person name="Siniagina M.N."/>
            <person name="Mouzykantov A."/>
            <person name="Chernova O.A."/>
            <person name="Chernov V.M."/>
        </authorList>
    </citation>
    <scope>NUCLEOTIDE SEQUENCE [LARGE SCALE GENOMIC DNA]</scope>
    <source>
        <strain evidence="14 15">PG8REry</strain>
    </source>
</reference>
<gene>
    <name evidence="14" type="primary">dnaB</name>
    <name evidence="14" type="ORF">FNV44_04675</name>
</gene>
<dbReference type="GeneID" id="41338388"/>
<dbReference type="Pfam" id="PF00772">
    <property type="entry name" value="DnaB"/>
    <property type="match status" value="1"/>
</dbReference>
<keyword evidence="4 12" id="KW-0547">Nucleotide-binding</keyword>
<evidence type="ECO:0000256" key="8">
    <source>
        <dbReference type="ARBA" id="ARBA00023125"/>
    </source>
</evidence>
<keyword evidence="9" id="KW-0413">Isomerase</keyword>
<name>A0A553IJI5_ACHLA</name>
<evidence type="ECO:0000256" key="2">
    <source>
        <dbReference type="ARBA" id="ARBA00022515"/>
    </source>
</evidence>
<dbReference type="InterPro" id="IPR007692">
    <property type="entry name" value="DNA_helicase_DnaB"/>
</dbReference>
<dbReference type="GO" id="GO:0006269">
    <property type="term" value="P:DNA replication, synthesis of primer"/>
    <property type="evidence" value="ECO:0007669"/>
    <property type="project" value="UniProtKB-UniRule"/>
</dbReference>
<dbReference type="InterPro" id="IPR036185">
    <property type="entry name" value="DNA_heli_DnaB-like_N_sf"/>
</dbReference>
<dbReference type="SUPFAM" id="SSF52540">
    <property type="entry name" value="P-loop containing nucleoside triphosphate hydrolases"/>
    <property type="match status" value="1"/>
</dbReference>
<dbReference type="EMBL" id="VKID01000001">
    <property type="protein sequence ID" value="TRY00349.1"/>
    <property type="molecule type" value="Genomic_DNA"/>
</dbReference>
<dbReference type="GO" id="GO:0043139">
    <property type="term" value="F:5'-3' DNA helicase activity"/>
    <property type="evidence" value="ECO:0007669"/>
    <property type="project" value="UniProtKB-EC"/>
</dbReference>